<evidence type="ECO:0000313" key="5">
    <source>
        <dbReference type="EMBL" id="SJN40047.1"/>
    </source>
</evidence>
<dbReference type="PANTHER" id="PTHR30061:SF50">
    <property type="entry name" value="MALTOSE_MALTODEXTRIN-BINDING PERIPLASMIC PROTEIN"/>
    <property type="match status" value="1"/>
</dbReference>
<dbReference type="GO" id="GO:0015768">
    <property type="term" value="P:maltose transport"/>
    <property type="evidence" value="ECO:0007669"/>
    <property type="project" value="TreeGrafter"/>
</dbReference>
<comment type="similarity">
    <text evidence="1">Belongs to the bacterial solute-binding protein 1 family.</text>
</comment>
<reference evidence="5 6" key="1">
    <citation type="submission" date="2017-02" db="EMBL/GenBank/DDBJ databases">
        <authorList>
            <person name="Peterson S.W."/>
        </authorList>
    </citation>
    <scope>NUCLEOTIDE SEQUENCE [LARGE SCALE GENOMIC DNA]</scope>
    <source>
        <strain evidence="5 6">LSP_Lj1</strain>
    </source>
</reference>
<dbReference type="CDD" id="cd13585">
    <property type="entry name" value="PBP2_TMBP_like"/>
    <property type="match status" value="1"/>
</dbReference>
<dbReference type="GO" id="GO:0055052">
    <property type="term" value="C:ATP-binding cassette (ABC) transporter complex, substrate-binding subunit-containing"/>
    <property type="evidence" value="ECO:0007669"/>
    <property type="project" value="TreeGrafter"/>
</dbReference>
<proteinExistence type="inferred from homology"/>
<dbReference type="STRING" id="1255658.FM114_11905"/>
<evidence type="ECO:0000313" key="6">
    <source>
        <dbReference type="Proteomes" id="UP000188342"/>
    </source>
</evidence>
<organism evidence="5 6">
    <name type="scientific">Luteococcus japonicus LSP_Lj1</name>
    <dbReference type="NCBI Taxonomy" id="1255658"/>
    <lineage>
        <taxon>Bacteria</taxon>
        <taxon>Bacillati</taxon>
        <taxon>Actinomycetota</taxon>
        <taxon>Actinomycetes</taxon>
        <taxon>Propionibacteriales</taxon>
        <taxon>Propionibacteriaceae</taxon>
        <taxon>Luteococcus</taxon>
    </lineage>
</organism>
<evidence type="ECO:0000256" key="2">
    <source>
        <dbReference type="ARBA" id="ARBA00022448"/>
    </source>
</evidence>
<dbReference type="AlphaFoldDB" id="A0A1R4K6X0"/>
<protein>
    <submittedName>
        <fullName evidence="5">N-Acetyl-D-glucosamine ABC transport system, sugar-binding protein</fullName>
    </submittedName>
</protein>
<keyword evidence="3 4" id="KW-0732">Signal</keyword>
<feature type="signal peptide" evidence="4">
    <location>
        <begin position="1"/>
        <end position="31"/>
    </location>
</feature>
<dbReference type="EMBL" id="FUKQ01000044">
    <property type="protein sequence ID" value="SJN40047.1"/>
    <property type="molecule type" value="Genomic_DNA"/>
</dbReference>
<dbReference type="PANTHER" id="PTHR30061">
    <property type="entry name" value="MALTOSE-BINDING PERIPLASMIC PROTEIN"/>
    <property type="match status" value="1"/>
</dbReference>
<dbReference type="Gene3D" id="3.40.190.10">
    <property type="entry name" value="Periplasmic binding protein-like II"/>
    <property type="match status" value="1"/>
</dbReference>
<dbReference type="GO" id="GO:1901982">
    <property type="term" value="F:maltose binding"/>
    <property type="evidence" value="ECO:0007669"/>
    <property type="project" value="TreeGrafter"/>
</dbReference>
<keyword evidence="2" id="KW-0813">Transport</keyword>
<sequence length="463" mass="50104">MNPNKYGKKLLASALAAVTAFGLTLSGCSSSSGDDETTMSSSANVIDYWLWDSAQQPGYQKCAEGFAKANPGLSVKITQMGWDDYWSKLTAGFVADQAPDVFTNHLGKYAQFVDLGVLLPLDDLDATKDINSDDFQEGLGDLWKGQDGKRYGAPKDWDTIGYFYDKLVTDAAGLTTEQLKKLTWNPDDGGTFEKAIAHLTVDVNGKRGDEPGFDKNKVKVYGLASDGAGGGNFGQTQWGAYAASHGWAPTDKNPWGTKFRMEDPTFQKTVAWYYGLADKGFMPKYETFGKDTGSYAQFAAGKAALAMNGSWMISSFQGMKGIDLHVAPTPIGPSGHRASPFNGLADSVTRFTDNREASAKWVAYMASDQCQNIIGASGVVFPARKKGTEISLETRKKAGLDVSAFTEHVEKGTTQQQVVIQNAADVTALMEPEFDAQFIGSHSSGDLTRLNEQLNTLFEITAK</sequence>
<dbReference type="Pfam" id="PF13416">
    <property type="entry name" value="SBP_bac_8"/>
    <property type="match status" value="1"/>
</dbReference>
<evidence type="ECO:0000256" key="3">
    <source>
        <dbReference type="ARBA" id="ARBA00022729"/>
    </source>
</evidence>
<dbReference type="Proteomes" id="UP000188342">
    <property type="component" value="Unassembled WGS sequence"/>
</dbReference>
<evidence type="ECO:0000256" key="4">
    <source>
        <dbReference type="SAM" id="SignalP"/>
    </source>
</evidence>
<gene>
    <name evidence="5" type="ORF">FM114_11905</name>
</gene>
<accession>A0A1R4K6X0</accession>
<name>A0A1R4K6X0_9ACTN</name>
<dbReference type="OrthoDB" id="1650177at2"/>
<evidence type="ECO:0000256" key="1">
    <source>
        <dbReference type="ARBA" id="ARBA00008520"/>
    </source>
</evidence>
<dbReference type="GO" id="GO:0042956">
    <property type="term" value="P:maltodextrin transmembrane transport"/>
    <property type="evidence" value="ECO:0007669"/>
    <property type="project" value="TreeGrafter"/>
</dbReference>
<dbReference type="InterPro" id="IPR006059">
    <property type="entry name" value="SBP"/>
</dbReference>
<dbReference type="SUPFAM" id="SSF53850">
    <property type="entry name" value="Periplasmic binding protein-like II"/>
    <property type="match status" value="1"/>
</dbReference>
<feature type="chain" id="PRO_5039119737" evidence="4">
    <location>
        <begin position="32"/>
        <end position="463"/>
    </location>
</feature>
<dbReference type="PROSITE" id="PS51257">
    <property type="entry name" value="PROKAR_LIPOPROTEIN"/>
    <property type="match status" value="1"/>
</dbReference>
<dbReference type="RefSeq" id="WP_094765362.1">
    <property type="nucleotide sequence ID" value="NZ_FUKQ01000044.1"/>
</dbReference>
<keyword evidence="6" id="KW-1185">Reference proteome</keyword>